<dbReference type="AlphaFoldDB" id="A0AAW1WHA6"/>
<dbReference type="Proteomes" id="UP001457282">
    <property type="component" value="Unassembled WGS sequence"/>
</dbReference>
<dbReference type="PANTHER" id="PTHR11439">
    <property type="entry name" value="GAG-POL-RELATED RETROTRANSPOSON"/>
    <property type="match status" value="1"/>
</dbReference>
<evidence type="ECO:0000313" key="2">
    <source>
        <dbReference type="Proteomes" id="UP001457282"/>
    </source>
</evidence>
<comment type="caution">
    <text evidence="1">The sequence shown here is derived from an EMBL/GenBank/DDBJ whole genome shotgun (WGS) entry which is preliminary data.</text>
</comment>
<keyword evidence="2" id="KW-1185">Reference proteome</keyword>
<accession>A0AAW1WHA6</accession>
<dbReference type="PANTHER" id="PTHR11439:SF467">
    <property type="entry name" value="INTEGRASE CATALYTIC DOMAIN-CONTAINING PROTEIN"/>
    <property type="match status" value="1"/>
</dbReference>
<gene>
    <name evidence="1" type="ORF">M0R45_031162</name>
</gene>
<name>A0AAW1WHA6_RUBAR</name>
<evidence type="ECO:0008006" key="3">
    <source>
        <dbReference type="Google" id="ProtNLM"/>
    </source>
</evidence>
<organism evidence="1 2">
    <name type="scientific">Rubus argutus</name>
    <name type="common">Southern blackberry</name>
    <dbReference type="NCBI Taxonomy" id="59490"/>
    <lineage>
        <taxon>Eukaryota</taxon>
        <taxon>Viridiplantae</taxon>
        <taxon>Streptophyta</taxon>
        <taxon>Embryophyta</taxon>
        <taxon>Tracheophyta</taxon>
        <taxon>Spermatophyta</taxon>
        <taxon>Magnoliopsida</taxon>
        <taxon>eudicotyledons</taxon>
        <taxon>Gunneridae</taxon>
        <taxon>Pentapetalae</taxon>
        <taxon>rosids</taxon>
        <taxon>fabids</taxon>
        <taxon>Rosales</taxon>
        <taxon>Rosaceae</taxon>
        <taxon>Rosoideae</taxon>
        <taxon>Rosoideae incertae sedis</taxon>
        <taxon>Rubus</taxon>
    </lineage>
</organism>
<evidence type="ECO:0000313" key="1">
    <source>
        <dbReference type="EMBL" id="KAK9922712.1"/>
    </source>
</evidence>
<proteinExistence type="predicted"/>
<protein>
    <recommendedName>
        <fullName evidence="3">Reverse transcriptase Ty1/copia-type domain-containing protein</fullName>
    </recommendedName>
</protein>
<dbReference type="EMBL" id="JBEDUW010000006">
    <property type="protein sequence ID" value="KAK9922712.1"/>
    <property type="molecule type" value="Genomic_DNA"/>
</dbReference>
<sequence length="213" mass="24430">MNLIGTSKELIETAEILKKEFEMKDLGKTRYCLGPQIEHRKDGIIVHQSNYTQKVLRRFSHHDVKSSPIPMIVRTLDIYKDPFLPKEVDEEILSLKCSYLGAICALLYLAQCTRPDISFAVNYLARHSIAPTRRHWNGIKDIFRYLKGTTDMGLFYPYASSSGSTPLALEIMQPLSAIPILITYQNRIRDVLNLVMYLPLGIRRYLGGLENRP</sequence>
<reference evidence="1 2" key="1">
    <citation type="journal article" date="2023" name="G3 (Bethesda)">
        <title>A chromosome-length genome assembly and annotation of blackberry (Rubus argutus, cv. 'Hillquist').</title>
        <authorList>
            <person name="Bruna T."/>
            <person name="Aryal R."/>
            <person name="Dudchenko O."/>
            <person name="Sargent D.J."/>
            <person name="Mead D."/>
            <person name="Buti M."/>
            <person name="Cavallini A."/>
            <person name="Hytonen T."/>
            <person name="Andres J."/>
            <person name="Pham M."/>
            <person name="Weisz D."/>
            <person name="Mascagni F."/>
            <person name="Usai G."/>
            <person name="Natali L."/>
            <person name="Bassil N."/>
            <person name="Fernandez G.E."/>
            <person name="Lomsadze A."/>
            <person name="Armour M."/>
            <person name="Olukolu B."/>
            <person name="Poorten T."/>
            <person name="Britton C."/>
            <person name="Davik J."/>
            <person name="Ashrafi H."/>
            <person name="Aiden E.L."/>
            <person name="Borodovsky M."/>
            <person name="Worthington M."/>
        </authorList>
    </citation>
    <scope>NUCLEOTIDE SEQUENCE [LARGE SCALE GENOMIC DNA]</scope>
    <source>
        <strain evidence="1">PI 553951</strain>
    </source>
</reference>